<organism evidence="3 4">
    <name type="scientific">Xanthobacter dioxanivorans</name>
    <dbReference type="NCBI Taxonomy" id="2528964"/>
    <lineage>
        <taxon>Bacteria</taxon>
        <taxon>Pseudomonadati</taxon>
        <taxon>Pseudomonadota</taxon>
        <taxon>Alphaproteobacteria</taxon>
        <taxon>Hyphomicrobiales</taxon>
        <taxon>Xanthobacteraceae</taxon>
        <taxon>Xanthobacter</taxon>
    </lineage>
</organism>
<dbReference type="Pfam" id="PF07813">
    <property type="entry name" value="LTXXQ"/>
    <property type="match status" value="1"/>
</dbReference>
<accession>A0A974SIR3</accession>
<evidence type="ECO:0000313" key="3">
    <source>
        <dbReference type="EMBL" id="QRG06712.1"/>
    </source>
</evidence>
<keyword evidence="2" id="KW-0732">Signal</keyword>
<reference evidence="3 4" key="1">
    <citation type="submission" date="2020-10" db="EMBL/GenBank/DDBJ databases">
        <title>Degradation of 1,4-Dioxane by Xanthobacter sp. YN2, via a Novel Group-2 Soluble Di-Iron Monooxygenase.</title>
        <authorList>
            <person name="Ma F."/>
            <person name="Wang Y."/>
            <person name="Yang J."/>
            <person name="Guo H."/>
            <person name="Su D."/>
            <person name="Yu L."/>
        </authorList>
    </citation>
    <scope>NUCLEOTIDE SEQUENCE [LARGE SCALE GENOMIC DNA]</scope>
    <source>
        <strain evidence="3 4">YN2</strain>
    </source>
</reference>
<protein>
    <submittedName>
        <fullName evidence="3">Spy/CpxP family protein refolding chaperone</fullName>
    </submittedName>
</protein>
<evidence type="ECO:0000256" key="1">
    <source>
        <dbReference type="SAM" id="MobiDB-lite"/>
    </source>
</evidence>
<name>A0A974SIR3_9HYPH</name>
<dbReference type="EMBL" id="CP063362">
    <property type="protein sequence ID" value="QRG06712.1"/>
    <property type="molecule type" value="Genomic_DNA"/>
</dbReference>
<gene>
    <name evidence="3" type="ORF">EZH22_28080</name>
</gene>
<keyword evidence="4" id="KW-1185">Reference proteome</keyword>
<feature type="compositionally biased region" description="Pro residues" evidence="1">
    <location>
        <begin position="46"/>
        <end position="57"/>
    </location>
</feature>
<dbReference type="KEGG" id="xdi:EZH22_28080"/>
<dbReference type="GO" id="GO:0042597">
    <property type="term" value="C:periplasmic space"/>
    <property type="evidence" value="ECO:0007669"/>
    <property type="project" value="InterPro"/>
</dbReference>
<dbReference type="Proteomes" id="UP000596427">
    <property type="component" value="Chromosome"/>
</dbReference>
<sequence>MTTFHNLMLASALLLATPGFAEDAHHPPEAQPAAPQPTAPLAVTPTPQPPQAAPAPGGPQGMMGMMGQGGMGMMGGGNTGAGMGMMGGAAAGAMGMGQMMDPGRITGRIAFLKAELKITDAQQPLWSAFTEALKANRAMMGDMQEMMMAAQGGGAPTVLQRIDGHERMLVARLEAVRRLKAVLGPLYASFDEAQKRTADQLMMPGGMGPM</sequence>
<feature type="signal peptide" evidence="2">
    <location>
        <begin position="1"/>
        <end position="21"/>
    </location>
</feature>
<feature type="chain" id="PRO_5037560514" evidence="2">
    <location>
        <begin position="22"/>
        <end position="210"/>
    </location>
</feature>
<dbReference type="AlphaFoldDB" id="A0A974SIR3"/>
<feature type="region of interest" description="Disordered" evidence="1">
    <location>
        <begin position="22"/>
        <end position="66"/>
    </location>
</feature>
<proteinExistence type="predicted"/>
<evidence type="ECO:0000313" key="4">
    <source>
        <dbReference type="Proteomes" id="UP000596427"/>
    </source>
</evidence>
<dbReference type="InterPro" id="IPR012899">
    <property type="entry name" value="LTXXQ"/>
</dbReference>
<dbReference type="RefSeq" id="WP_011993019.1">
    <property type="nucleotide sequence ID" value="NZ_CP063362.1"/>
</dbReference>
<evidence type="ECO:0000256" key="2">
    <source>
        <dbReference type="SAM" id="SignalP"/>
    </source>
</evidence>